<dbReference type="EMBL" id="CADCXU010003969">
    <property type="protein sequence ID" value="CAA9995721.1"/>
    <property type="molecule type" value="Genomic_DNA"/>
</dbReference>
<organism evidence="2 4">
    <name type="scientific">Nesidiocoris tenuis</name>
    <dbReference type="NCBI Taxonomy" id="355587"/>
    <lineage>
        <taxon>Eukaryota</taxon>
        <taxon>Metazoa</taxon>
        <taxon>Ecdysozoa</taxon>
        <taxon>Arthropoda</taxon>
        <taxon>Hexapoda</taxon>
        <taxon>Insecta</taxon>
        <taxon>Pterygota</taxon>
        <taxon>Neoptera</taxon>
        <taxon>Paraneoptera</taxon>
        <taxon>Hemiptera</taxon>
        <taxon>Heteroptera</taxon>
        <taxon>Panheteroptera</taxon>
        <taxon>Cimicomorpha</taxon>
        <taxon>Miridae</taxon>
        <taxon>Dicyphina</taxon>
        <taxon>Nesidiocoris</taxon>
    </lineage>
</organism>
<dbReference type="Proteomes" id="UP000479000">
    <property type="component" value="Unassembled WGS sequence"/>
</dbReference>
<dbReference type="AlphaFoldDB" id="A0A6H5G0B2"/>
<reference evidence="2 4" key="1">
    <citation type="submission" date="2020-02" db="EMBL/GenBank/DDBJ databases">
        <authorList>
            <person name="Ferguson B K."/>
        </authorList>
    </citation>
    <scope>NUCLEOTIDE SEQUENCE [LARGE SCALE GENOMIC DNA]</scope>
</reference>
<gene>
    <name evidence="2" type="ORF">NTEN_LOCUS2491</name>
    <name evidence="3" type="ORF">NTEN_LOCUS2498</name>
</gene>
<name>A0A6H5G0B2_9HEMI</name>
<feature type="compositionally biased region" description="Basic residues" evidence="1">
    <location>
        <begin position="1"/>
        <end position="11"/>
    </location>
</feature>
<evidence type="ECO:0000313" key="3">
    <source>
        <dbReference type="EMBL" id="CAA9995721.1"/>
    </source>
</evidence>
<feature type="compositionally biased region" description="Basic and acidic residues" evidence="1">
    <location>
        <begin position="23"/>
        <end position="33"/>
    </location>
</feature>
<feature type="region of interest" description="Disordered" evidence="1">
    <location>
        <begin position="1"/>
        <end position="41"/>
    </location>
</feature>
<dbReference type="EMBL" id="CADCXU010003958">
    <property type="protein sequence ID" value="CAA9995708.1"/>
    <property type="molecule type" value="Genomic_DNA"/>
</dbReference>
<protein>
    <submittedName>
        <fullName evidence="2">Uncharacterized protein</fullName>
    </submittedName>
</protein>
<keyword evidence="4" id="KW-1185">Reference proteome</keyword>
<proteinExistence type="predicted"/>
<evidence type="ECO:0000256" key="1">
    <source>
        <dbReference type="SAM" id="MobiDB-lite"/>
    </source>
</evidence>
<evidence type="ECO:0000313" key="4">
    <source>
        <dbReference type="Proteomes" id="UP000479000"/>
    </source>
</evidence>
<evidence type="ECO:0000313" key="2">
    <source>
        <dbReference type="EMBL" id="CAA9995708.1"/>
    </source>
</evidence>
<accession>A0A6H5G0B2</accession>
<feature type="non-terminal residue" evidence="2">
    <location>
        <position position="78"/>
    </location>
</feature>
<sequence length="78" mass="8435">MVVSSKLKKAKGTSPHITPVTEPKPRSQHKEYKGTPYINKNSSARPPSLIIAAFDCSGPLSSYVTESTQSGANIINKY</sequence>
<feature type="non-terminal residue" evidence="2">
    <location>
        <position position="1"/>
    </location>
</feature>